<reference evidence="3" key="1">
    <citation type="submission" date="2023-01" db="EMBL/GenBank/DDBJ databases">
        <title>The growth and conidiation of Purpureocillium lavendulum are regulated by nitrogen source and histone H3K14 acetylation.</title>
        <authorList>
            <person name="Tang P."/>
            <person name="Han J."/>
            <person name="Zhang C."/>
            <person name="Tang P."/>
            <person name="Qi F."/>
            <person name="Zhang K."/>
            <person name="Liang L."/>
        </authorList>
    </citation>
    <scope>NUCLEOTIDE SEQUENCE</scope>
    <source>
        <strain evidence="3">YMF1.00683</strain>
    </source>
</reference>
<feature type="region of interest" description="Disordered" evidence="1">
    <location>
        <begin position="513"/>
        <end position="545"/>
    </location>
</feature>
<keyword evidence="2" id="KW-0472">Membrane</keyword>
<evidence type="ECO:0000256" key="2">
    <source>
        <dbReference type="SAM" id="Phobius"/>
    </source>
</evidence>
<evidence type="ECO:0000313" key="4">
    <source>
        <dbReference type="Proteomes" id="UP001163105"/>
    </source>
</evidence>
<dbReference type="EMBL" id="JAQHRD010000005">
    <property type="protein sequence ID" value="KAJ6440276.1"/>
    <property type="molecule type" value="Genomic_DNA"/>
</dbReference>
<evidence type="ECO:0000256" key="1">
    <source>
        <dbReference type="SAM" id="MobiDB-lite"/>
    </source>
</evidence>
<feature type="transmembrane region" description="Helical" evidence="2">
    <location>
        <begin position="468"/>
        <end position="491"/>
    </location>
</feature>
<organism evidence="3 4">
    <name type="scientific">Purpureocillium lavendulum</name>
    <dbReference type="NCBI Taxonomy" id="1247861"/>
    <lineage>
        <taxon>Eukaryota</taxon>
        <taxon>Fungi</taxon>
        <taxon>Dikarya</taxon>
        <taxon>Ascomycota</taxon>
        <taxon>Pezizomycotina</taxon>
        <taxon>Sordariomycetes</taxon>
        <taxon>Hypocreomycetidae</taxon>
        <taxon>Hypocreales</taxon>
        <taxon>Ophiocordycipitaceae</taxon>
        <taxon>Purpureocillium</taxon>
    </lineage>
</organism>
<protein>
    <submittedName>
        <fullName evidence="3">Uncharacterized protein</fullName>
    </submittedName>
</protein>
<keyword evidence="4" id="KW-1185">Reference proteome</keyword>
<name>A0AB34FPH3_9HYPO</name>
<sequence>MLTANDTACPIQVPGYTHNGDCSLLCKPSTWKDIIVFFLGNYGAHVATIFTRPGQSTLAWGFSLLLALCFPGAGVLTGLQAITSRALFAPTELTRAVRAGALCIVVKTRKGDEEEAADQPGVDGSSAVSAREEADSSTPVSDSPVDHEEPVPVQAGIELTSLRRESHGHTPSTAHGSASSEREQRTAANNEAPGTVPGGKSAEQEQPPNVVTTESNQMADEKTDGADRTCELSRPTVIRALLTPSDEPPDWAASTVLGVRRLPPGYRLLVLPSWTTFQDDAADKPAEGTLIQSNHSIMKVLISIGQLLFAVVTLYETRGNQIEVYGYAAFGLTVAPYVWMSFINLLANLMCPQYPTMLVVDSPGLDEMRRELADQGREAEYPVGGTVGRIDADMQQRVVAYYRVALKCPTAFHQFFEILDPANGSVKESVLPVLMAYGAVAFAAVPIAIVGGLSRFKAGQSAISERVWTMLWLCLGPAVGAGMGTIIMGIIESRPVLWLPVMLARWKRPSAPAHVVPADPEHAEGNQGESEGKARPEATKARTAEDAAQGFNTSIGMHVLITGLIAWFLFMYMIPAIGGFVVVGKMLVAYGSCTKID</sequence>
<evidence type="ECO:0000313" key="3">
    <source>
        <dbReference type="EMBL" id="KAJ6440276.1"/>
    </source>
</evidence>
<gene>
    <name evidence="3" type="ORF">O9K51_06066</name>
</gene>
<feature type="transmembrane region" description="Helical" evidence="2">
    <location>
        <begin position="327"/>
        <end position="347"/>
    </location>
</feature>
<dbReference type="Proteomes" id="UP001163105">
    <property type="component" value="Unassembled WGS sequence"/>
</dbReference>
<dbReference type="AlphaFoldDB" id="A0AB34FPH3"/>
<feature type="compositionally biased region" description="Polar residues" evidence="1">
    <location>
        <begin position="204"/>
        <end position="218"/>
    </location>
</feature>
<feature type="region of interest" description="Disordered" evidence="1">
    <location>
        <begin position="110"/>
        <end position="150"/>
    </location>
</feature>
<feature type="transmembrane region" description="Helical" evidence="2">
    <location>
        <begin position="434"/>
        <end position="456"/>
    </location>
</feature>
<comment type="caution">
    <text evidence="3">The sequence shown here is derived from an EMBL/GenBank/DDBJ whole genome shotgun (WGS) entry which is preliminary data.</text>
</comment>
<feature type="compositionally biased region" description="Basic and acidic residues" evidence="1">
    <location>
        <begin position="219"/>
        <end position="231"/>
    </location>
</feature>
<feature type="transmembrane region" description="Helical" evidence="2">
    <location>
        <begin position="58"/>
        <end position="79"/>
    </location>
</feature>
<accession>A0AB34FPH3</accession>
<keyword evidence="2" id="KW-0812">Transmembrane</keyword>
<feature type="region of interest" description="Disordered" evidence="1">
    <location>
        <begin position="162"/>
        <end position="231"/>
    </location>
</feature>
<feature type="compositionally biased region" description="Basic and acidic residues" evidence="1">
    <location>
        <begin position="519"/>
        <end position="545"/>
    </location>
</feature>
<keyword evidence="2" id="KW-1133">Transmembrane helix</keyword>
<feature type="transmembrane region" description="Helical" evidence="2">
    <location>
        <begin position="564"/>
        <end position="588"/>
    </location>
</feature>
<feature type="compositionally biased region" description="Polar residues" evidence="1">
    <location>
        <begin position="169"/>
        <end position="179"/>
    </location>
</feature>
<proteinExistence type="predicted"/>